<evidence type="ECO:0000313" key="2">
    <source>
        <dbReference type="EMBL" id="MEV4684699.1"/>
    </source>
</evidence>
<feature type="transmembrane region" description="Helical" evidence="1">
    <location>
        <begin position="12"/>
        <end position="34"/>
    </location>
</feature>
<dbReference type="EMBL" id="JBFAQK010000058">
    <property type="protein sequence ID" value="MEV4684699.1"/>
    <property type="molecule type" value="Genomic_DNA"/>
</dbReference>
<dbReference type="RefSeq" id="WP_364599798.1">
    <property type="nucleotide sequence ID" value="NZ_JBFAQK010000058.1"/>
</dbReference>
<keyword evidence="1" id="KW-1133">Transmembrane helix</keyword>
<keyword evidence="1" id="KW-0472">Membrane</keyword>
<reference evidence="2 3" key="1">
    <citation type="submission" date="2024-06" db="EMBL/GenBank/DDBJ databases">
        <title>The Natural Products Discovery Center: Release of the First 8490 Sequenced Strains for Exploring Actinobacteria Biosynthetic Diversity.</title>
        <authorList>
            <person name="Kalkreuter E."/>
            <person name="Kautsar S.A."/>
            <person name="Yang D."/>
            <person name="Bader C.D."/>
            <person name="Teijaro C.N."/>
            <person name="Fluegel L."/>
            <person name="Davis C.M."/>
            <person name="Simpson J.R."/>
            <person name="Lauterbach L."/>
            <person name="Steele A.D."/>
            <person name="Gui C."/>
            <person name="Meng S."/>
            <person name="Li G."/>
            <person name="Viehrig K."/>
            <person name="Ye F."/>
            <person name="Su P."/>
            <person name="Kiefer A.F."/>
            <person name="Nichols A."/>
            <person name="Cepeda A.J."/>
            <person name="Yan W."/>
            <person name="Fan B."/>
            <person name="Jiang Y."/>
            <person name="Adhikari A."/>
            <person name="Zheng C.-J."/>
            <person name="Schuster L."/>
            <person name="Cowan T.M."/>
            <person name="Smanski M.J."/>
            <person name="Chevrette M.G."/>
            <person name="De Carvalho L.P.S."/>
            <person name="Shen B."/>
        </authorList>
    </citation>
    <scope>NUCLEOTIDE SEQUENCE [LARGE SCALE GENOMIC DNA]</scope>
    <source>
        <strain evidence="2 3">NPDC049344</strain>
    </source>
</reference>
<name>A0ABV3I1G9_9ACTN</name>
<evidence type="ECO:0000313" key="3">
    <source>
        <dbReference type="Proteomes" id="UP001552521"/>
    </source>
</evidence>
<evidence type="ECO:0000256" key="1">
    <source>
        <dbReference type="SAM" id="Phobius"/>
    </source>
</evidence>
<protein>
    <submittedName>
        <fullName evidence="2">Uncharacterized protein</fullName>
    </submittedName>
</protein>
<organism evidence="2 3">
    <name type="scientific">Streptomyces kurssanovii</name>
    <dbReference type="NCBI Taxonomy" id="67312"/>
    <lineage>
        <taxon>Bacteria</taxon>
        <taxon>Bacillati</taxon>
        <taxon>Actinomycetota</taxon>
        <taxon>Actinomycetes</taxon>
        <taxon>Kitasatosporales</taxon>
        <taxon>Streptomycetaceae</taxon>
        <taxon>Streptomyces</taxon>
    </lineage>
</organism>
<keyword evidence="1" id="KW-0812">Transmembrane</keyword>
<gene>
    <name evidence="2" type="ORF">AB0K36_28485</name>
</gene>
<proteinExistence type="predicted"/>
<accession>A0ABV3I1G9</accession>
<comment type="caution">
    <text evidence="2">The sequence shown here is derived from an EMBL/GenBank/DDBJ whole genome shotgun (WGS) entry which is preliminary data.</text>
</comment>
<sequence>MGESASDDIWILWIGVGFLIVAGIVLALNVRGAAEKFFVLVARQMPFTGSATPKTLRIVGGGWVLVGSLMLLPDLVSLGRSG</sequence>
<dbReference type="Proteomes" id="UP001552521">
    <property type="component" value="Unassembled WGS sequence"/>
</dbReference>
<keyword evidence="3" id="KW-1185">Reference proteome</keyword>